<keyword evidence="9 10" id="KW-0472">Membrane</keyword>
<dbReference type="Gene3D" id="3.30.565.10">
    <property type="entry name" value="Histidine kinase-like ATPase, C-terminal domain"/>
    <property type="match status" value="1"/>
</dbReference>
<dbReference type="Pfam" id="PF02518">
    <property type="entry name" value="HATPase_c"/>
    <property type="match status" value="1"/>
</dbReference>
<dbReference type="Gene3D" id="1.10.287.130">
    <property type="match status" value="1"/>
</dbReference>
<dbReference type="PRINTS" id="PR00344">
    <property type="entry name" value="BCTRLSENSOR"/>
</dbReference>
<dbReference type="GO" id="GO:0016301">
    <property type="term" value="F:kinase activity"/>
    <property type="evidence" value="ECO:0007669"/>
    <property type="project" value="UniProtKB-KW"/>
</dbReference>
<accession>A0ABX8Z834</accession>
<evidence type="ECO:0000256" key="9">
    <source>
        <dbReference type="ARBA" id="ARBA00023136"/>
    </source>
</evidence>
<dbReference type="InterPro" id="IPR003661">
    <property type="entry name" value="HisK_dim/P_dom"/>
</dbReference>
<dbReference type="InterPro" id="IPR004358">
    <property type="entry name" value="Sig_transdc_His_kin-like_C"/>
</dbReference>
<dbReference type="SUPFAM" id="SSF55874">
    <property type="entry name" value="ATPase domain of HSP90 chaperone/DNA topoisomerase II/histidine kinase"/>
    <property type="match status" value="1"/>
</dbReference>
<protein>
    <recommendedName>
        <fullName evidence="3">histidine kinase</fullName>
        <ecNumber evidence="3">2.7.13.3</ecNumber>
    </recommendedName>
</protein>
<evidence type="ECO:0000256" key="8">
    <source>
        <dbReference type="ARBA" id="ARBA00022989"/>
    </source>
</evidence>
<comment type="catalytic activity">
    <reaction evidence="1">
        <text>ATP + protein L-histidine = ADP + protein N-phospho-L-histidine.</text>
        <dbReference type="EC" id="2.7.13.3"/>
    </reaction>
</comment>
<dbReference type="Pfam" id="PF00512">
    <property type="entry name" value="HisKA"/>
    <property type="match status" value="1"/>
</dbReference>
<dbReference type="SMART" id="SM00388">
    <property type="entry name" value="HisKA"/>
    <property type="match status" value="1"/>
</dbReference>
<reference evidence="12 13" key="1">
    <citation type="submission" date="2021-08" db="EMBL/GenBank/DDBJ databases">
        <title>complete genome sequencing of Deefgea sp. D25.</title>
        <authorList>
            <person name="Bae J.-W."/>
            <person name="Gim D.-H."/>
        </authorList>
    </citation>
    <scope>NUCLEOTIDE SEQUENCE [LARGE SCALE GENOMIC DNA]</scope>
    <source>
        <strain evidence="12 13">D25</strain>
    </source>
</reference>
<keyword evidence="4" id="KW-0597">Phosphoprotein</keyword>
<dbReference type="RefSeq" id="WP_221005626.1">
    <property type="nucleotide sequence ID" value="NZ_CP081150.1"/>
</dbReference>
<evidence type="ECO:0000256" key="1">
    <source>
        <dbReference type="ARBA" id="ARBA00000085"/>
    </source>
</evidence>
<evidence type="ECO:0000256" key="10">
    <source>
        <dbReference type="SAM" id="Phobius"/>
    </source>
</evidence>
<dbReference type="Proteomes" id="UP000825679">
    <property type="component" value="Chromosome"/>
</dbReference>
<keyword evidence="8 10" id="KW-1133">Transmembrane helix</keyword>
<dbReference type="InterPro" id="IPR036890">
    <property type="entry name" value="HATPase_C_sf"/>
</dbReference>
<dbReference type="EMBL" id="CP081150">
    <property type="protein sequence ID" value="QZA77243.1"/>
    <property type="molecule type" value="Genomic_DNA"/>
</dbReference>
<feature type="domain" description="Histidine kinase" evidence="11">
    <location>
        <begin position="211"/>
        <end position="411"/>
    </location>
</feature>
<proteinExistence type="predicted"/>
<organism evidence="12 13">
    <name type="scientific">Deefgea tanakiae</name>
    <dbReference type="NCBI Taxonomy" id="2865840"/>
    <lineage>
        <taxon>Bacteria</taxon>
        <taxon>Pseudomonadati</taxon>
        <taxon>Pseudomonadota</taxon>
        <taxon>Betaproteobacteria</taxon>
        <taxon>Neisseriales</taxon>
        <taxon>Chitinibacteraceae</taxon>
        <taxon>Deefgea</taxon>
    </lineage>
</organism>
<evidence type="ECO:0000256" key="5">
    <source>
        <dbReference type="ARBA" id="ARBA00022679"/>
    </source>
</evidence>
<evidence type="ECO:0000256" key="2">
    <source>
        <dbReference type="ARBA" id="ARBA00004370"/>
    </source>
</evidence>
<keyword evidence="13" id="KW-1185">Reference proteome</keyword>
<feature type="transmembrane region" description="Helical" evidence="10">
    <location>
        <begin position="133"/>
        <end position="154"/>
    </location>
</feature>
<dbReference type="SMART" id="SM00387">
    <property type="entry name" value="HATPase_c"/>
    <property type="match status" value="1"/>
</dbReference>
<evidence type="ECO:0000256" key="7">
    <source>
        <dbReference type="ARBA" id="ARBA00022777"/>
    </source>
</evidence>
<dbReference type="PROSITE" id="PS50109">
    <property type="entry name" value="HIS_KIN"/>
    <property type="match status" value="1"/>
</dbReference>
<evidence type="ECO:0000313" key="13">
    <source>
        <dbReference type="Proteomes" id="UP000825679"/>
    </source>
</evidence>
<keyword evidence="5" id="KW-0808">Transferase</keyword>
<feature type="transmembrane region" description="Helical" evidence="10">
    <location>
        <begin position="12"/>
        <end position="34"/>
    </location>
</feature>
<keyword evidence="7 12" id="KW-0418">Kinase</keyword>
<evidence type="ECO:0000313" key="12">
    <source>
        <dbReference type="EMBL" id="QZA77243.1"/>
    </source>
</evidence>
<name>A0ABX8Z834_9NEIS</name>
<gene>
    <name evidence="12" type="ORF">K4H28_13260</name>
</gene>
<dbReference type="CDD" id="cd00082">
    <property type="entry name" value="HisKA"/>
    <property type="match status" value="1"/>
</dbReference>
<keyword evidence="6 10" id="KW-0812">Transmembrane</keyword>
<dbReference type="InterPro" id="IPR036097">
    <property type="entry name" value="HisK_dim/P_sf"/>
</dbReference>
<dbReference type="SUPFAM" id="SSF47384">
    <property type="entry name" value="Homodimeric domain of signal transducing histidine kinase"/>
    <property type="match status" value="1"/>
</dbReference>
<comment type="subcellular location">
    <subcellularLocation>
        <location evidence="2">Membrane</location>
    </subcellularLocation>
</comment>
<dbReference type="InterPro" id="IPR003594">
    <property type="entry name" value="HATPase_dom"/>
</dbReference>
<dbReference type="PANTHER" id="PTHR45436:SF16">
    <property type="entry name" value="HISTIDINE KINASE"/>
    <property type="match status" value="1"/>
</dbReference>
<dbReference type="PANTHER" id="PTHR45436">
    <property type="entry name" value="SENSOR HISTIDINE KINASE YKOH"/>
    <property type="match status" value="1"/>
</dbReference>
<evidence type="ECO:0000259" key="11">
    <source>
        <dbReference type="PROSITE" id="PS50109"/>
    </source>
</evidence>
<evidence type="ECO:0000256" key="4">
    <source>
        <dbReference type="ARBA" id="ARBA00022553"/>
    </source>
</evidence>
<sequence>MTRKLSLQQRLAWAMSALTSAAIIIFAIALSMAAEEREEDLINEVVNTALDGIIAQPATANLSLPKHLQLFHAPLGQTPAQLPPELLKFPLGNAEWYQGDLEFHVGVREANGERWYVLYNTEEHERRLSTLHLWLLMSALGVIGLAWICGHFLANSLLAQLARLTQSVQNDTPVDVSEAMDEEIAILAQRIAQSRDAQIQLLARERQFTAHLSHEIRTPLTRIRTSAELLLDTSPPPLHRRIDKIVSSVDEVEGKLRGLLLLARGVALGQTSTLSLAAALNAAEQRLPDTKRELQWKNQVDTDIQVEADPELLGLLLDNLLSNAWRYTEQGSVSASYAEGELTVSDTGCGIDPTALPHVFEPFRRASDVAEGHGLGLAIVAAICNRMGWHYHIHSEVGKGSSVVIGFQKKP</sequence>
<evidence type="ECO:0000256" key="3">
    <source>
        <dbReference type="ARBA" id="ARBA00012438"/>
    </source>
</evidence>
<dbReference type="InterPro" id="IPR005467">
    <property type="entry name" value="His_kinase_dom"/>
</dbReference>
<dbReference type="EC" id="2.7.13.3" evidence="3"/>
<dbReference type="InterPro" id="IPR050428">
    <property type="entry name" value="TCS_sensor_his_kinase"/>
</dbReference>
<evidence type="ECO:0000256" key="6">
    <source>
        <dbReference type="ARBA" id="ARBA00022692"/>
    </source>
</evidence>